<feature type="region of interest" description="Disordered" evidence="1">
    <location>
        <begin position="1"/>
        <end position="24"/>
    </location>
</feature>
<dbReference type="EMBL" id="JADMLG010000002">
    <property type="protein sequence ID" value="MBH0775520.1"/>
    <property type="molecule type" value="Genomic_DNA"/>
</dbReference>
<name>A0A931MYX5_9NOCA</name>
<proteinExistence type="predicted"/>
<dbReference type="SUPFAM" id="SSF51905">
    <property type="entry name" value="FAD/NAD(P)-binding domain"/>
    <property type="match status" value="2"/>
</dbReference>
<dbReference type="PRINTS" id="PR00469">
    <property type="entry name" value="PNDRDTASEII"/>
</dbReference>
<dbReference type="Gene3D" id="3.50.50.60">
    <property type="entry name" value="FAD/NAD(P)-binding domain"/>
    <property type="match status" value="2"/>
</dbReference>
<dbReference type="InterPro" id="IPR036188">
    <property type="entry name" value="FAD/NAD-bd_sf"/>
</dbReference>
<dbReference type="Proteomes" id="UP000655751">
    <property type="component" value="Unassembled WGS sequence"/>
</dbReference>
<dbReference type="PANTHER" id="PTHR42877">
    <property type="entry name" value="L-ORNITHINE N(5)-MONOOXYGENASE-RELATED"/>
    <property type="match status" value="1"/>
</dbReference>
<organism evidence="2 3">
    <name type="scientific">Nocardia bovistercoris</name>
    <dbReference type="NCBI Taxonomy" id="2785916"/>
    <lineage>
        <taxon>Bacteria</taxon>
        <taxon>Bacillati</taxon>
        <taxon>Actinomycetota</taxon>
        <taxon>Actinomycetes</taxon>
        <taxon>Mycobacteriales</taxon>
        <taxon>Nocardiaceae</taxon>
        <taxon>Nocardia</taxon>
    </lineage>
</organism>
<dbReference type="InterPro" id="IPR051209">
    <property type="entry name" value="FAD-bind_Monooxygenase_sf"/>
</dbReference>
<evidence type="ECO:0000256" key="1">
    <source>
        <dbReference type="SAM" id="MobiDB-lite"/>
    </source>
</evidence>
<accession>A0A931MYX5</accession>
<keyword evidence="3" id="KW-1185">Reference proteome</keyword>
<reference evidence="2" key="1">
    <citation type="submission" date="2020-11" db="EMBL/GenBank/DDBJ databases">
        <title>Nocardia NEAU-351.nov., a novel actinomycete isolated from the cow dung.</title>
        <authorList>
            <person name="Zhang X."/>
        </authorList>
    </citation>
    <scope>NUCLEOTIDE SEQUENCE</scope>
    <source>
        <strain evidence="2">NEAU-351</strain>
    </source>
</reference>
<dbReference type="PANTHER" id="PTHR42877:SF4">
    <property type="entry name" value="FAD_NAD(P)-BINDING DOMAIN-CONTAINING PROTEIN-RELATED"/>
    <property type="match status" value="1"/>
</dbReference>
<evidence type="ECO:0000313" key="3">
    <source>
        <dbReference type="Proteomes" id="UP000655751"/>
    </source>
</evidence>
<dbReference type="AlphaFoldDB" id="A0A931MYX5"/>
<comment type="caution">
    <text evidence="2">The sequence shown here is derived from an EMBL/GenBank/DDBJ whole genome shotgun (WGS) entry which is preliminary data.</text>
</comment>
<gene>
    <name evidence="2" type="ORF">IT779_04350</name>
</gene>
<dbReference type="RefSeq" id="WP_196147885.1">
    <property type="nucleotide sequence ID" value="NZ_JADMLG010000002.1"/>
</dbReference>
<protein>
    <submittedName>
        <fullName evidence="2">NAD(P)/FAD-dependent oxidoreductase</fullName>
    </submittedName>
</protein>
<sequence>MTLEDIREPQTRKQRLRREPTRAERSIAREVDHEIVVVGAGFSGIGLGVHLKRAGFHDFVILDAADGVGGVWRHNVYPGIAVDVPTSSYSYSFEPNPDWSQLFAPGAELREYAEHCVRKYELAEHLRVRTRVHSARFDEADSVWHIETERGTIVARYLVPAVGPLDSPYYPDIPGIDKFAGKIVHTARWDDSLRTQGKRVAVIGTGASALQVIPNLAPQAEHLDVYQRTPIWVVPKPDLSIRPWLRTVFRRVPLTLRALRLVSVVIADFIMTVGGAYHMRLPYAVRVVERVCLKHLERQVDDPELRAKLTPNYAFGCKRPSFSSTYLRTFNRDNVDLVTESIDHIAEDSIVTVRVDERTGARVQTRHPVDVLVLATGFKTMERGTVPAFPVYGLDGVELGEYWDENRYQNYEGISTPLAPNFWLMNGPWSVAGSSWFSIIESGSRHIVRCLDEARKRAAYRMTVKQRAQDDYMSEMYRKVRHTVFAQPSCVKANSYYFDRHGDAPFVRPVSGPALWWASRTFDLEDYAYEVAPIGSYRLPLH</sequence>
<dbReference type="Pfam" id="PF13738">
    <property type="entry name" value="Pyr_redox_3"/>
    <property type="match status" value="1"/>
</dbReference>
<evidence type="ECO:0000313" key="2">
    <source>
        <dbReference type="EMBL" id="MBH0775520.1"/>
    </source>
</evidence>